<evidence type="ECO:0000313" key="2">
    <source>
        <dbReference type="EMBL" id="MDB9541451.1"/>
    </source>
</evidence>
<dbReference type="PANTHER" id="PTHR34613:SF1">
    <property type="entry name" value="SLL6017 PROTEIN"/>
    <property type="match status" value="1"/>
</dbReference>
<dbReference type="PANTHER" id="PTHR34613">
    <property type="entry name" value="SLL0800 PROTEIN"/>
    <property type="match status" value="1"/>
</dbReference>
<dbReference type="EMBL" id="JAQMUH010000194">
    <property type="protein sequence ID" value="MDB9541451.1"/>
    <property type="molecule type" value="Genomic_DNA"/>
</dbReference>
<protein>
    <submittedName>
        <fullName evidence="2">Rpn family recombination-promoting nuclease/putative transposase</fullName>
    </submittedName>
</protein>
<accession>A0ABT5AVW0</accession>
<dbReference type="RefSeq" id="WP_271734902.1">
    <property type="nucleotide sequence ID" value="NZ_JANQDP010000005.1"/>
</dbReference>
<name>A0ABT5AVW0_9CYAN</name>
<dbReference type="InterPro" id="IPR025587">
    <property type="entry name" value="DUF4351"/>
</dbReference>
<keyword evidence="3" id="KW-1185">Reference proteome</keyword>
<dbReference type="Proteomes" id="UP001212499">
    <property type="component" value="Unassembled WGS sequence"/>
</dbReference>
<gene>
    <name evidence="2" type="ORF">PN457_17610</name>
</gene>
<comment type="caution">
    <text evidence="2">The sequence shown here is derived from an EMBL/GenBank/DDBJ whole genome shotgun (WGS) entry which is preliminary data.</text>
</comment>
<reference evidence="2 3" key="1">
    <citation type="submission" date="2023-01" db="EMBL/GenBank/DDBJ databases">
        <title>Genomes from the Australian National Cyanobacteria Reference Collection.</title>
        <authorList>
            <person name="Willis A."/>
            <person name="Lee E.M.F."/>
        </authorList>
    </citation>
    <scope>NUCLEOTIDE SEQUENCE [LARGE SCALE GENOMIC DNA]</scope>
    <source>
        <strain evidence="2 3">CS-1033</strain>
    </source>
</reference>
<evidence type="ECO:0000259" key="1">
    <source>
        <dbReference type="Pfam" id="PF14261"/>
    </source>
</evidence>
<dbReference type="Pfam" id="PF14261">
    <property type="entry name" value="DUF4351"/>
    <property type="match status" value="1"/>
</dbReference>
<feature type="domain" description="DUF4351" evidence="1">
    <location>
        <begin position="236"/>
        <end position="293"/>
    </location>
</feature>
<evidence type="ECO:0000313" key="3">
    <source>
        <dbReference type="Proteomes" id="UP001212499"/>
    </source>
</evidence>
<sequence length="303" mass="35555">MAKKADIGGKRLISLAPNTWVKWITQRSDLQVQDILNTEFQWIERESDVLLKVLSPEIGEFLLLNELQLRYNQRMPQRIRAYTALAEERYNLRVYPVLINILPPSSKQTIPQRYESEILGIRAYQDYQVINLWEVDVNLVFEQKISTLLPFVPILQGGNREEKLREAVRELRQDEQLQDLEPLLSFFASFVLDIPLVQQIMRWDMTVLRESPWYQEILKEGLQQGEKQGLQQGRLEGRLEGETQLVIRQLQRRLGTLDDTLKQQIQMLPVEQLESLAEELLDFRDVQQLQTWLQQLSSSSGNL</sequence>
<organism evidence="2 3">
    <name type="scientific">Anabaenopsis arnoldii</name>
    <dbReference type="NCBI Taxonomy" id="2152938"/>
    <lineage>
        <taxon>Bacteria</taxon>
        <taxon>Bacillati</taxon>
        <taxon>Cyanobacteriota</taxon>
        <taxon>Cyanophyceae</taxon>
        <taxon>Nostocales</taxon>
        <taxon>Nodulariaceae</taxon>
        <taxon>Anabaenopsis</taxon>
    </lineage>
</organism>
<proteinExistence type="predicted"/>